<dbReference type="InterPro" id="IPR003495">
    <property type="entry name" value="CobW/HypB/UreG_nucleotide-bd"/>
</dbReference>
<keyword evidence="3" id="KW-1185">Reference proteome</keyword>
<dbReference type="AlphaFoldDB" id="A0A410DMI1"/>
<evidence type="ECO:0000313" key="3">
    <source>
        <dbReference type="Proteomes" id="UP000286268"/>
    </source>
</evidence>
<name>A0A410DMI1_9CLOT</name>
<dbReference type="Gene3D" id="3.40.50.300">
    <property type="entry name" value="P-loop containing nucleotide triphosphate hydrolases"/>
    <property type="match status" value="1"/>
</dbReference>
<organism evidence="2 3">
    <name type="scientific">Clostridium manihotivorum</name>
    <dbReference type="NCBI Taxonomy" id="2320868"/>
    <lineage>
        <taxon>Bacteria</taxon>
        <taxon>Bacillati</taxon>
        <taxon>Bacillota</taxon>
        <taxon>Clostridia</taxon>
        <taxon>Eubacteriales</taxon>
        <taxon>Clostridiaceae</taxon>
        <taxon>Clostridium</taxon>
    </lineage>
</organism>
<dbReference type="Proteomes" id="UP000286268">
    <property type="component" value="Chromosome"/>
</dbReference>
<evidence type="ECO:0000259" key="1">
    <source>
        <dbReference type="Pfam" id="PF02492"/>
    </source>
</evidence>
<dbReference type="PANTHER" id="PTHR13748">
    <property type="entry name" value="COBW-RELATED"/>
    <property type="match status" value="1"/>
</dbReference>
<dbReference type="EMBL" id="CP025746">
    <property type="protein sequence ID" value="QAA30291.1"/>
    <property type="molecule type" value="Genomic_DNA"/>
</dbReference>
<dbReference type="GO" id="GO:0005737">
    <property type="term" value="C:cytoplasm"/>
    <property type="evidence" value="ECO:0007669"/>
    <property type="project" value="TreeGrafter"/>
</dbReference>
<sequence length="341" mass="38812">MNCSVLFPKKYLRGISYMKIDIISGFLGAGKTTLIKKLIKEQLYRERIVIIENEYGEVGIDGELLGGSNICIKEIVSGCICCSISEDFVKAVDVMAREYNPDRLIIEPSGVAKLSRVVSFIKALDSLGNIKINIQAVVVDINNFDLYITNFGEFYTNQIVNARTVILSRTQSSNDQEITHVVMAIRKINPRCSIITTPWDRLPSQRIISVCEQRIDDLMRDSNQARKSLNITHVIRNSKTVTNSLAKDVFDVWAKEIYSRFSIDEVNLILESLKDDKRVGFVIRAKGIIELLDGKWIKFDYIPNYIEIKEINSRSHRRVSVIGSKLDKVAIEELFFKKHIG</sequence>
<dbReference type="SUPFAM" id="SSF52540">
    <property type="entry name" value="P-loop containing nucleoside triphosphate hydrolases"/>
    <property type="match status" value="1"/>
</dbReference>
<dbReference type="InterPro" id="IPR051316">
    <property type="entry name" value="Zinc-reg_GTPase_activator"/>
</dbReference>
<dbReference type="Pfam" id="PF02492">
    <property type="entry name" value="cobW"/>
    <property type="match status" value="1"/>
</dbReference>
<evidence type="ECO:0000313" key="2">
    <source>
        <dbReference type="EMBL" id="QAA30291.1"/>
    </source>
</evidence>
<gene>
    <name evidence="2" type="ORF">C1I91_00520</name>
</gene>
<accession>A0A410DMI1</accession>
<feature type="domain" description="CobW/HypB/UreG nucleotide-binding" evidence="1">
    <location>
        <begin position="22"/>
        <end position="195"/>
    </location>
</feature>
<protein>
    <recommendedName>
        <fullName evidence="1">CobW/HypB/UreG nucleotide-binding domain-containing protein</fullName>
    </recommendedName>
</protein>
<dbReference type="OrthoDB" id="9808822at2"/>
<reference evidence="2 3" key="1">
    <citation type="submission" date="2018-01" db="EMBL/GenBank/DDBJ databases">
        <title>Genome Sequencing and Assembly of Anaerobacter polyendosporus strain CT4.</title>
        <authorList>
            <person name="Tachaapaikoon C."/>
            <person name="Sutheeworapong S."/>
            <person name="Jenjaroenpun P."/>
            <person name="Wongsurawat T."/>
            <person name="Nookeaw I."/>
            <person name="Cheawchanlertfa P."/>
            <person name="Kosugi A."/>
            <person name="Cheevadhanarak S."/>
            <person name="Ratanakhanokchai K."/>
        </authorList>
    </citation>
    <scope>NUCLEOTIDE SEQUENCE [LARGE SCALE GENOMIC DNA]</scope>
    <source>
        <strain evidence="2 3">CT4</strain>
    </source>
</reference>
<proteinExistence type="predicted"/>
<dbReference type="KEGG" id="cmah:C1I91_00520"/>
<dbReference type="PANTHER" id="PTHR13748:SF62">
    <property type="entry name" value="COBW DOMAIN-CONTAINING PROTEIN"/>
    <property type="match status" value="1"/>
</dbReference>
<dbReference type="InterPro" id="IPR027417">
    <property type="entry name" value="P-loop_NTPase"/>
</dbReference>
<dbReference type="CDD" id="cd03112">
    <property type="entry name" value="CobW-like"/>
    <property type="match status" value="1"/>
</dbReference>